<protein>
    <submittedName>
        <fullName evidence="1">Uncharacterized protein</fullName>
    </submittedName>
</protein>
<dbReference type="AlphaFoldDB" id="A0A2P5CM38"/>
<reference evidence="2" key="1">
    <citation type="submission" date="2016-06" db="EMBL/GenBank/DDBJ databases">
        <title>Parallel loss of symbiosis genes in relatives of nitrogen-fixing non-legume Parasponia.</title>
        <authorList>
            <person name="Van Velzen R."/>
            <person name="Holmer R."/>
            <person name="Bu F."/>
            <person name="Rutten L."/>
            <person name="Van Zeijl A."/>
            <person name="Liu W."/>
            <person name="Santuari L."/>
            <person name="Cao Q."/>
            <person name="Sharma T."/>
            <person name="Shen D."/>
            <person name="Roswanjaya Y."/>
            <person name="Wardhani T."/>
            <person name="Kalhor M.S."/>
            <person name="Jansen J."/>
            <person name="Van den Hoogen J."/>
            <person name="Gungor B."/>
            <person name="Hartog M."/>
            <person name="Hontelez J."/>
            <person name="Verver J."/>
            <person name="Yang W.-C."/>
            <person name="Schijlen E."/>
            <person name="Repin R."/>
            <person name="Schilthuizen M."/>
            <person name="Schranz E."/>
            <person name="Heidstra R."/>
            <person name="Miyata K."/>
            <person name="Fedorova E."/>
            <person name="Kohlen W."/>
            <person name="Bisseling T."/>
            <person name="Smit S."/>
            <person name="Geurts R."/>
        </authorList>
    </citation>
    <scope>NUCLEOTIDE SEQUENCE [LARGE SCALE GENOMIC DNA]</scope>
    <source>
        <strain evidence="2">cv. WU1-14</strain>
    </source>
</reference>
<dbReference type="Proteomes" id="UP000237105">
    <property type="component" value="Unassembled WGS sequence"/>
</dbReference>
<evidence type="ECO:0000313" key="1">
    <source>
        <dbReference type="EMBL" id="PON62075.1"/>
    </source>
</evidence>
<name>A0A2P5CM38_PARAD</name>
<evidence type="ECO:0000313" key="2">
    <source>
        <dbReference type="Proteomes" id="UP000237105"/>
    </source>
</evidence>
<accession>A0A2P5CM38</accession>
<keyword evidence="2" id="KW-1185">Reference proteome</keyword>
<proteinExistence type="predicted"/>
<gene>
    <name evidence="1" type="ORF">PanWU01x14_140680</name>
</gene>
<comment type="caution">
    <text evidence="1">The sequence shown here is derived from an EMBL/GenBank/DDBJ whole genome shotgun (WGS) entry which is preliminary data.</text>
</comment>
<dbReference type="OrthoDB" id="10415844at2759"/>
<organism evidence="1 2">
    <name type="scientific">Parasponia andersonii</name>
    <name type="common">Sponia andersonii</name>
    <dbReference type="NCBI Taxonomy" id="3476"/>
    <lineage>
        <taxon>Eukaryota</taxon>
        <taxon>Viridiplantae</taxon>
        <taxon>Streptophyta</taxon>
        <taxon>Embryophyta</taxon>
        <taxon>Tracheophyta</taxon>
        <taxon>Spermatophyta</taxon>
        <taxon>Magnoliopsida</taxon>
        <taxon>eudicotyledons</taxon>
        <taxon>Gunneridae</taxon>
        <taxon>Pentapetalae</taxon>
        <taxon>rosids</taxon>
        <taxon>fabids</taxon>
        <taxon>Rosales</taxon>
        <taxon>Cannabaceae</taxon>
        <taxon>Parasponia</taxon>
    </lineage>
</organism>
<sequence length="99" mass="11101">MDSSKTMYLVGCFVTLPLHQDTSGYLPLGGVTSSSGTVSVSSYEICFGIDSPESSSKIILLLELKFSYSYLIRKLHFFEIKNLLSLDYKNNNISFLWIS</sequence>
<dbReference type="EMBL" id="JXTB01000116">
    <property type="protein sequence ID" value="PON62075.1"/>
    <property type="molecule type" value="Genomic_DNA"/>
</dbReference>